<dbReference type="PANTHER" id="PTHR34293">
    <property type="entry name" value="HTH-TYPE TRANSCRIPTIONAL REGULATOR TRMBL2"/>
    <property type="match status" value="1"/>
</dbReference>
<dbReference type="Pfam" id="PF01978">
    <property type="entry name" value="TrmB"/>
    <property type="match status" value="1"/>
</dbReference>
<reference evidence="2 3" key="1">
    <citation type="journal article" date="2016" name="Nat. Commun.">
        <title>Thousands of microbial genomes shed light on interconnected biogeochemical processes in an aquifer system.</title>
        <authorList>
            <person name="Anantharaman K."/>
            <person name="Brown C.T."/>
            <person name="Hug L.A."/>
            <person name="Sharon I."/>
            <person name="Castelle C.J."/>
            <person name="Probst A.J."/>
            <person name="Thomas B.C."/>
            <person name="Singh A."/>
            <person name="Wilkins M.J."/>
            <person name="Karaoz U."/>
            <person name="Brodie E.L."/>
            <person name="Williams K.H."/>
            <person name="Hubbard S.S."/>
            <person name="Banfield J.F."/>
        </authorList>
    </citation>
    <scope>NUCLEOTIDE SEQUENCE [LARGE SCALE GENOMIC DNA]</scope>
</reference>
<dbReference type="PANTHER" id="PTHR34293:SF1">
    <property type="entry name" value="HTH-TYPE TRANSCRIPTIONAL REGULATOR TRMBL2"/>
    <property type="match status" value="1"/>
</dbReference>
<accession>A0A1G1YWA3</accession>
<protein>
    <recommendedName>
        <fullName evidence="1">Transcription regulator TrmB N-terminal domain-containing protein</fullName>
    </recommendedName>
</protein>
<proteinExistence type="predicted"/>
<evidence type="ECO:0000313" key="2">
    <source>
        <dbReference type="EMBL" id="OGY55677.1"/>
    </source>
</evidence>
<evidence type="ECO:0000313" key="3">
    <source>
        <dbReference type="Proteomes" id="UP000178122"/>
    </source>
</evidence>
<dbReference type="InterPro" id="IPR036388">
    <property type="entry name" value="WH-like_DNA-bd_sf"/>
</dbReference>
<feature type="domain" description="Transcription regulator TrmB N-terminal" evidence="1">
    <location>
        <begin position="6"/>
        <end position="74"/>
    </location>
</feature>
<dbReference type="AlphaFoldDB" id="A0A1G1YWA3"/>
<evidence type="ECO:0000259" key="1">
    <source>
        <dbReference type="Pfam" id="PF01978"/>
    </source>
</evidence>
<dbReference type="InterPro" id="IPR051797">
    <property type="entry name" value="TrmB-like"/>
</dbReference>
<sequence length="247" mass="28782">MDETNLLKLGLNRNEAKVYVMLLQLGTASAGQLIKATEFHRNIVYDNLEKLADRGLVTFIIEGKKRLFRPAPPEMITQMFVKEQEELNQRKKVAETIKKEVEKITTQAREAQEATMFQGVNGLKVVFKDTLTEGKEYYVFGAPKSSLEIMGSTYWENYNLKRAERKIRIRMIFNDDLREWSYKIKSGLTKVRFLPKKFDSITETIIYGNKVAIIVWTQKPIATLIKDKHLAASYKQYFDLLWKQARD</sequence>
<gene>
    <name evidence="2" type="ORF">A2912_06205</name>
</gene>
<dbReference type="Gene3D" id="1.10.10.10">
    <property type="entry name" value="Winged helix-like DNA-binding domain superfamily/Winged helix DNA-binding domain"/>
    <property type="match status" value="1"/>
</dbReference>
<dbReference type="InterPro" id="IPR002831">
    <property type="entry name" value="Tscrpt_reg_TrmB_N"/>
</dbReference>
<dbReference type="EMBL" id="MHIN01000008">
    <property type="protein sequence ID" value="OGY55677.1"/>
    <property type="molecule type" value="Genomic_DNA"/>
</dbReference>
<name>A0A1G1YWA3_9BACT</name>
<organism evidence="2 3">
    <name type="scientific">Candidatus Buchananbacteria bacterium RIFCSPLOWO2_01_FULL_40_23b</name>
    <dbReference type="NCBI Taxonomy" id="1797544"/>
    <lineage>
        <taxon>Bacteria</taxon>
        <taxon>Candidatus Buchananiibacteriota</taxon>
    </lineage>
</organism>
<dbReference type="InterPro" id="IPR036390">
    <property type="entry name" value="WH_DNA-bd_sf"/>
</dbReference>
<dbReference type="Proteomes" id="UP000178122">
    <property type="component" value="Unassembled WGS sequence"/>
</dbReference>
<dbReference type="SUPFAM" id="SSF46785">
    <property type="entry name" value="Winged helix' DNA-binding domain"/>
    <property type="match status" value="1"/>
</dbReference>
<comment type="caution">
    <text evidence="2">The sequence shown here is derived from an EMBL/GenBank/DDBJ whole genome shotgun (WGS) entry which is preliminary data.</text>
</comment>